<reference evidence="1" key="1">
    <citation type="journal article" date="2021" name="Genome Biol. Evol.">
        <title>A High-Quality Reference Genome for a Parasitic Bivalve with Doubly Uniparental Inheritance (Bivalvia: Unionida).</title>
        <authorList>
            <person name="Smith C.H."/>
        </authorList>
    </citation>
    <scope>NUCLEOTIDE SEQUENCE</scope>
    <source>
        <strain evidence="1">CHS0354</strain>
    </source>
</reference>
<dbReference type="AlphaFoldDB" id="A0AAE0SS92"/>
<evidence type="ECO:0000313" key="2">
    <source>
        <dbReference type="Proteomes" id="UP001195483"/>
    </source>
</evidence>
<reference evidence="1" key="2">
    <citation type="journal article" date="2021" name="Genome Biol. Evol.">
        <title>Developing a high-quality reference genome for a parasitic bivalve with doubly uniparental inheritance (Bivalvia: Unionida).</title>
        <authorList>
            <person name="Smith C.H."/>
        </authorList>
    </citation>
    <scope>NUCLEOTIDE SEQUENCE</scope>
    <source>
        <strain evidence="1">CHS0354</strain>
        <tissue evidence="1">Mantle</tissue>
    </source>
</reference>
<name>A0AAE0SS92_9BIVA</name>
<gene>
    <name evidence="1" type="ORF">CHS0354_038754</name>
</gene>
<evidence type="ECO:0000313" key="1">
    <source>
        <dbReference type="EMBL" id="KAK3596755.1"/>
    </source>
</evidence>
<dbReference type="Proteomes" id="UP001195483">
    <property type="component" value="Unassembled WGS sequence"/>
</dbReference>
<keyword evidence="2" id="KW-1185">Reference proteome</keyword>
<accession>A0AAE0SS92</accession>
<sequence length="322" mass="37507">MSRLSPAKLGDTFLNERDLFEVMRSRKLNQVQIELMRNHRKQIRAIEIAEKSFFSGYETKRVLFLQKMAERVKQRNKIKTDFGTERKPIRKIHRSVLKLYYGTNEETRAENPNSGPSANKDCLKHSLDKTNENISKKNKTEIQLNLDSNVFDSDVQGAEFYNIVKTMTLPKTVKTKMKKELKRTEGDGKEYAFETQFAKHIPRTDILDLKEKPKFMERLNSLPELSMSTKPMVSMEIGSVTPDGRLILTKEDYDEYLNRFRRARDARLHRARRKSETLEQLVASFHVQDDIPDNAFGTERTMHDSGQISINVQGASPHYIYL</sequence>
<protein>
    <submittedName>
        <fullName evidence="1">Uncharacterized protein</fullName>
    </submittedName>
</protein>
<organism evidence="1 2">
    <name type="scientific">Potamilus streckersoni</name>
    <dbReference type="NCBI Taxonomy" id="2493646"/>
    <lineage>
        <taxon>Eukaryota</taxon>
        <taxon>Metazoa</taxon>
        <taxon>Spiralia</taxon>
        <taxon>Lophotrochozoa</taxon>
        <taxon>Mollusca</taxon>
        <taxon>Bivalvia</taxon>
        <taxon>Autobranchia</taxon>
        <taxon>Heteroconchia</taxon>
        <taxon>Palaeoheterodonta</taxon>
        <taxon>Unionida</taxon>
        <taxon>Unionoidea</taxon>
        <taxon>Unionidae</taxon>
        <taxon>Ambleminae</taxon>
        <taxon>Lampsilini</taxon>
        <taxon>Potamilus</taxon>
    </lineage>
</organism>
<dbReference type="EMBL" id="JAEAOA010002253">
    <property type="protein sequence ID" value="KAK3596755.1"/>
    <property type="molecule type" value="Genomic_DNA"/>
</dbReference>
<reference evidence="1" key="3">
    <citation type="submission" date="2023-05" db="EMBL/GenBank/DDBJ databases">
        <authorList>
            <person name="Smith C.H."/>
        </authorList>
    </citation>
    <scope>NUCLEOTIDE SEQUENCE</scope>
    <source>
        <strain evidence="1">CHS0354</strain>
        <tissue evidence="1">Mantle</tissue>
    </source>
</reference>
<comment type="caution">
    <text evidence="1">The sequence shown here is derived from an EMBL/GenBank/DDBJ whole genome shotgun (WGS) entry which is preliminary data.</text>
</comment>
<proteinExistence type="predicted"/>